<dbReference type="Pfam" id="PF04552">
    <property type="entry name" value="Sigma54_DBD"/>
    <property type="match status" value="1"/>
</dbReference>
<dbReference type="PANTHER" id="PTHR32248">
    <property type="entry name" value="RNA POLYMERASE SIGMA-54 FACTOR"/>
    <property type="match status" value="1"/>
</dbReference>
<evidence type="ECO:0000256" key="3">
    <source>
        <dbReference type="ARBA" id="ARBA00022679"/>
    </source>
</evidence>
<dbReference type="Proteomes" id="UP001652445">
    <property type="component" value="Unassembled WGS sequence"/>
</dbReference>
<evidence type="ECO:0000256" key="6">
    <source>
        <dbReference type="ARBA" id="ARBA00023082"/>
    </source>
</evidence>
<keyword evidence="3" id="KW-0808">Transferase</keyword>
<keyword evidence="8" id="KW-0804">Transcription</keyword>
<evidence type="ECO:0000313" key="12">
    <source>
        <dbReference type="Proteomes" id="UP001652445"/>
    </source>
</evidence>
<comment type="similarity">
    <text evidence="1">Belongs to the sigma-54 factor family.</text>
</comment>
<keyword evidence="7" id="KW-0238">DNA-binding</keyword>
<evidence type="ECO:0000256" key="1">
    <source>
        <dbReference type="ARBA" id="ARBA00008798"/>
    </source>
</evidence>
<dbReference type="InterPro" id="IPR007046">
    <property type="entry name" value="RNA_pol_sigma_54_core-bd"/>
</dbReference>
<dbReference type="PIRSF" id="PIRSF000774">
    <property type="entry name" value="RpoN"/>
    <property type="match status" value="1"/>
</dbReference>
<dbReference type="InterPro" id="IPR000394">
    <property type="entry name" value="RNA_pol_sigma_54"/>
</dbReference>
<dbReference type="NCBIfam" id="TIGR02395">
    <property type="entry name" value="rpoN_sigma"/>
    <property type="match status" value="1"/>
</dbReference>
<sequence>MLYLNPSITQTQNLKLNTMLMQSMHMLQMSSTELLDYLEEQSIHNPLMEVAFHPGLPQSRKKTLSSIPSMEVDSYEDPLFKVVSKQDESLEMMLLSQLRLSSMPQKYMDIAEFVAGSLNDDGYLTIGLEEMSACLGRSVEDIEGALSCVQALEPAGVGARSLQECLLIQINRDPDALEQAARITSAYLQEVAAGKHRTIADQLGISLDQVKKTIQYIKTLNPRPGLVYSTFTASPIEPDAVIYKNGDQYTVVINEACYPQVHMNDYYRQLKKETTCKQTKTFIGQYAPSIQWLIRSLEQRKATISRVVLAVMEEQRLFLEKGPMYVKPLIMKAISEQLNLDISTVSRTVKNKYVQTPRGVYPLKYFFSSKLELSGQEPASAQSIKAQIMQLVKEEDKQNPLSDQQITDRLVQQGLQISRRTVMKYREALHILSSRLRSS</sequence>
<evidence type="ECO:0000259" key="9">
    <source>
        <dbReference type="Pfam" id="PF04552"/>
    </source>
</evidence>
<proteinExistence type="inferred from homology"/>
<feature type="domain" description="RNA polymerase sigma factor 54 core-binding" evidence="10">
    <location>
        <begin position="83"/>
        <end position="267"/>
    </location>
</feature>
<dbReference type="PRINTS" id="PR00045">
    <property type="entry name" value="SIGMA54FCT"/>
</dbReference>
<dbReference type="Pfam" id="PF00309">
    <property type="entry name" value="Sigma54_AID"/>
    <property type="match status" value="1"/>
</dbReference>
<dbReference type="EMBL" id="JAOQIO010000018">
    <property type="protein sequence ID" value="MCU6792117.1"/>
    <property type="molecule type" value="Genomic_DNA"/>
</dbReference>
<evidence type="ECO:0000256" key="8">
    <source>
        <dbReference type="ARBA" id="ARBA00023163"/>
    </source>
</evidence>
<keyword evidence="5" id="KW-0805">Transcription regulation</keyword>
<protein>
    <submittedName>
        <fullName evidence="11">RNA polymerase factor sigma-54</fullName>
    </submittedName>
</protein>
<dbReference type="PROSITE" id="PS50044">
    <property type="entry name" value="SIGMA54_3"/>
    <property type="match status" value="1"/>
</dbReference>
<keyword evidence="12" id="KW-1185">Reference proteome</keyword>
<reference evidence="11 12" key="1">
    <citation type="submission" date="2022-09" db="EMBL/GenBank/DDBJ databases">
        <authorList>
            <person name="Han X.L."/>
            <person name="Wang Q."/>
            <person name="Lu T."/>
        </authorList>
    </citation>
    <scope>NUCLEOTIDE SEQUENCE [LARGE SCALE GENOMIC DNA]</scope>
    <source>
        <strain evidence="11 12">WQ 127069</strain>
    </source>
</reference>
<keyword evidence="2" id="KW-0240">DNA-directed RNA polymerase</keyword>
<dbReference type="InterPro" id="IPR038709">
    <property type="entry name" value="RpoN_core-bd_sf"/>
</dbReference>
<evidence type="ECO:0000256" key="4">
    <source>
        <dbReference type="ARBA" id="ARBA00022695"/>
    </source>
</evidence>
<evidence type="ECO:0000313" key="11">
    <source>
        <dbReference type="EMBL" id="MCU6792117.1"/>
    </source>
</evidence>
<keyword evidence="6" id="KW-0731">Sigma factor</keyword>
<evidence type="ECO:0000256" key="7">
    <source>
        <dbReference type="ARBA" id="ARBA00023125"/>
    </source>
</evidence>
<dbReference type="RefSeq" id="WP_262683523.1">
    <property type="nucleotide sequence ID" value="NZ_JAOQIO010000018.1"/>
</dbReference>
<accession>A0ABT2UE02</accession>
<dbReference type="Gene3D" id="1.10.10.1330">
    <property type="entry name" value="RNA polymerase sigma-54 factor, core-binding domain"/>
    <property type="match status" value="1"/>
</dbReference>
<evidence type="ECO:0000256" key="5">
    <source>
        <dbReference type="ARBA" id="ARBA00023015"/>
    </source>
</evidence>
<evidence type="ECO:0000256" key="2">
    <source>
        <dbReference type="ARBA" id="ARBA00022478"/>
    </source>
</evidence>
<keyword evidence="4" id="KW-0548">Nucleotidyltransferase</keyword>
<feature type="domain" description="RNA polymerase sigma factor 54 DNA-binding" evidence="9">
    <location>
        <begin position="283"/>
        <end position="437"/>
    </location>
</feature>
<dbReference type="PANTHER" id="PTHR32248:SF4">
    <property type="entry name" value="RNA POLYMERASE SIGMA-54 FACTOR"/>
    <property type="match status" value="1"/>
</dbReference>
<dbReference type="Gene3D" id="1.10.10.60">
    <property type="entry name" value="Homeodomain-like"/>
    <property type="match status" value="1"/>
</dbReference>
<name>A0ABT2UE02_9BACL</name>
<dbReference type="InterPro" id="IPR007634">
    <property type="entry name" value="RNA_pol_sigma_54_DNA-bd"/>
</dbReference>
<evidence type="ECO:0000259" key="10">
    <source>
        <dbReference type="Pfam" id="PF04963"/>
    </source>
</evidence>
<gene>
    <name evidence="11" type="primary">rpoN</name>
    <name evidence="11" type="ORF">OB236_08260</name>
</gene>
<comment type="caution">
    <text evidence="11">The sequence shown here is derived from an EMBL/GenBank/DDBJ whole genome shotgun (WGS) entry which is preliminary data.</text>
</comment>
<organism evidence="11 12">
    <name type="scientific">Paenibacillus baimaensis</name>
    <dbReference type="NCBI Taxonomy" id="2982185"/>
    <lineage>
        <taxon>Bacteria</taxon>
        <taxon>Bacillati</taxon>
        <taxon>Bacillota</taxon>
        <taxon>Bacilli</taxon>
        <taxon>Bacillales</taxon>
        <taxon>Paenibacillaceae</taxon>
        <taxon>Paenibacillus</taxon>
    </lineage>
</organism>
<dbReference type="Pfam" id="PF04963">
    <property type="entry name" value="Sigma54_CBD"/>
    <property type="match status" value="1"/>
</dbReference>